<dbReference type="VEuPathDB" id="CryptoDB:Vbra_22308"/>
<evidence type="ECO:0000313" key="1">
    <source>
        <dbReference type="EMBL" id="CEM29763.1"/>
    </source>
</evidence>
<accession>A0A0G4GJ12</accession>
<protein>
    <submittedName>
        <fullName evidence="1">Uncharacterized protein</fullName>
    </submittedName>
</protein>
<reference evidence="1 2" key="1">
    <citation type="submission" date="2014-11" db="EMBL/GenBank/DDBJ databases">
        <authorList>
            <person name="Zhu J."/>
            <person name="Qi W."/>
            <person name="Song R."/>
        </authorList>
    </citation>
    <scope>NUCLEOTIDE SEQUENCE [LARGE SCALE GENOMIC DNA]</scope>
</reference>
<dbReference type="PhylomeDB" id="A0A0G4GJ12"/>
<gene>
    <name evidence="1" type="ORF">Vbra_22308</name>
</gene>
<evidence type="ECO:0000313" key="2">
    <source>
        <dbReference type="Proteomes" id="UP000041254"/>
    </source>
</evidence>
<dbReference type="AlphaFoldDB" id="A0A0G4GJ12"/>
<sequence length="118" mass="12960">MLEQIQAYQTNQARVNRRICRLSQVDAAATTPLMVAKARRLHVTDIPPEPMSIVLALSDTAAVGRSKATSRHFRDALRPIIRNIRLRQAIECAGFGRCSGLPVTVGTGDLQTHAIKTE</sequence>
<dbReference type="EMBL" id="CDMY01000679">
    <property type="protein sequence ID" value="CEM29763.1"/>
    <property type="molecule type" value="Genomic_DNA"/>
</dbReference>
<dbReference type="Proteomes" id="UP000041254">
    <property type="component" value="Unassembled WGS sequence"/>
</dbReference>
<proteinExistence type="predicted"/>
<keyword evidence="2" id="KW-1185">Reference proteome</keyword>
<organism evidence="1 2">
    <name type="scientific">Vitrella brassicaformis (strain CCMP3155)</name>
    <dbReference type="NCBI Taxonomy" id="1169540"/>
    <lineage>
        <taxon>Eukaryota</taxon>
        <taxon>Sar</taxon>
        <taxon>Alveolata</taxon>
        <taxon>Colpodellida</taxon>
        <taxon>Vitrellaceae</taxon>
        <taxon>Vitrella</taxon>
    </lineage>
</organism>
<dbReference type="InParanoid" id="A0A0G4GJ12"/>
<name>A0A0G4GJ12_VITBC</name>